<dbReference type="EMBL" id="LUGG01000013">
    <property type="protein sequence ID" value="OBZ70939.1"/>
    <property type="molecule type" value="Genomic_DNA"/>
</dbReference>
<dbReference type="OMA" id="CAQCKEM"/>
<dbReference type="AlphaFoldDB" id="A0A1C7M3K5"/>
<protein>
    <recommendedName>
        <fullName evidence="3">BTB domain-containing protein</fullName>
    </recommendedName>
</protein>
<keyword evidence="2" id="KW-1185">Reference proteome</keyword>
<dbReference type="OrthoDB" id="3036049at2759"/>
<dbReference type="STRING" id="5627.A0A1C7M3K5"/>
<evidence type="ECO:0000313" key="2">
    <source>
        <dbReference type="Proteomes" id="UP000092993"/>
    </source>
</evidence>
<dbReference type="Gene3D" id="3.30.710.10">
    <property type="entry name" value="Potassium Channel Kv1.1, Chain A"/>
    <property type="match status" value="1"/>
</dbReference>
<accession>A0A1C7M3K5</accession>
<proteinExistence type="predicted"/>
<gene>
    <name evidence="1" type="ORF">A0H81_09344</name>
</gene>
<name>A0A1C7M3K5_GRIFR</name>
<dbReference type="Proteomes" id="UP000092993">
    <property type="component" value="Unassembled WGS sequence"/>
</dbReference>
<organism evidence="1 2">
    <name type="scientific">Grifola frondosa</name>
    <name type="common">Maitake</name>
    <name type="synonym">Polyporus frondosus</name>
    <dbReference type="NCBI Taxonomy" id="5627"/>
    <lineage>
        <taxon>Eukaryota</taxon>
        <taxon>Fungi</taxon>
        <taxon>Dikarya</taxon>
        <taxon>Basidiomycota</taxon>
        <taxon>Agaricomycotina</taxon>
        <taxon>Agaricomycetes</taxon>
        <taxon>Polyporales</taxon>
        <taxon>Grifolaceae</taxon>
        <taxon>Grifola</taxon>
    </lineage>
</organism>
<sequence>MADDGSRKRQRLETGAATDASLEIQRDEEFWFRDGSIVLIARNIAFRVYQGLIAEQSDIFRDLFAVPQPMNPDMMDDCPAVHLSDSPEDLRHLLRVLLPSQNRYFLKPLKGESIDFAEVSAIIRLAHKYGIQDVQDQALSYLKISFTDKFSDHIDDHHEGPVAFELNDVRAIAVVNLARLVGADSMLPVALYRCSQLGSEIIHGFSREDGTREQLTADDLGRCINGKMALVRASVMAAFRILLAPLSAEACMDGHCGRKDLAHVLDDLAQDDDLITYRVLTPWLPECDMFCKNCHDTLLSRDLKERRNIWLQLPSFMGVAVEGWGGAGRAN</sequence>
<reference evidence="1 2" key="1">
    <citation type="submission" date="2016-03" db="EMBL/GenBank/DDBJ databases">
        <title>Whole genome sequencing of Grifola frondosa 9006-11.</title>
        <authorList>
            <person name="Min B."/>
            <person name="Park H."/>
            <person name="Kim J.-G."/>
            <person name="Cho H."/>
            <person name="Oh Y.-L."/>
            <person name="Kong W.-S."/>
            <person name="Choi I.-G."/>
        </authorList>
    </citation>
    <scope>NUCLEOTIDE SEQUENCE [LARGE SCALE GENOMIC DNA]</scope>
    <source>
        <strain evidence="1 2">9006-11</strain>
    </source>
</reference>
<comment type="caution">
    <text evidence="1">The sequence shown here is derived from an EMBL/GenBank/DDBJ whole genome shotgun (WGS) entry which is preliminary data.</text>
</comment>
<evidence type="ECO:0008006" key="3">
    <source>
        <dbReference type="Google" id="ProtNLM"/>
    </source>
</evidence>
<evidence type="ECO:0000313" key="1">
    <source>
        <dbReference type="EMBL" id="OBZ70939.1"/>
    </source>
</evidence>
<dbReference type="InterPro" id="IPR011333">
    <property type="entry name" value="SKP1/BTB/POZ_sf"/>
</dbReference>